<name>A0A1A8XHN0_9PROT</name>
<dbReference type="EMBL" id="FLQX01000084">
    <property type="protein sequence ID" value="SBT04665.1"/>
    <property type="molecule type" value="Genomic_DNA"/>
</dbReference>
<evidence type="ECO:0000313" key="2">
    <source>
        <dbReference type="Proteomes" id="UP000199169"/>
    </source>
</evidence>
<gene>
    <name evidence="1" type="ORF">ACCAA_1740004</name>
</gene>
<accession>A0A1A8XHN0</accession>
<proteinExistence type="predicted"/>
<evidence type="ECO:0000313" key="1">
    <source>
        <dbReference type="EMBL" id="SBT04665.1"/>
    </source>
</evidence>
<keyword evidence="2" id="KW-1185">Reference proteome</keyword>
<organism evidence="1 2">
    <name type="scientific">Candidatus Accumulibacter aalborgensis</name>
    <dbReference type="NCBI Taxonomy" id="1860102"/>
    <lineage>
        <taxon>Bacteria</taxon>
        <taxon>Pseudomonadati</taxon>
        <taxon>Pseudomonadota</taxon>
        <taxon>Betaproteobacteria</taxon>
        <taxon>Candidatus Accumulibacter</taxon>
    </lineage>
</organism>
<sequence>MRGSRLVALTAGLSLSPGQWAHLVSTPLLDVPERHREDDRKDQPYPQLHLVNAADEVLNAAAPMTGAPATPTAQAALLVDRVVVANGGGQRFNGERFVRLESVHQADGLAVASQGRVFAQVAATDLFPERGGDFTMKQSGRDDQTALAESLSLSMRDGARSVRKMMLAAADASRTMRMG</sequence>
<dbReference type="Proteomes" id="UP000199169">
    <property type="component" value="Unassembled WGS sequence"/>
</dbReference>
<reference evidence="1 2" key="1">
    <citation type="submission" date="2016-06" db="EMBL/GenBank/DDBJ databases">
        <authorList>
            <person name="Kjaerup R.B."/>
            <person name="Dalgaard T.S."/>
            <person name="Juul-Madsen H.R."/>
        </authorList>
    </citation>
    <scope>NUCLEOTIDE SEQUENCE [LARGE SCALE GENOMIC DNA]</scope>
    <source>
        <strain evidence="1">3</strain>
    </source>
</reference>
<protein>
    <submittedName>
        <fullName evidence="1">Uncharacterized protein</fullName>
    </submittedName>
</protein>
<dbReference type="AlphaFoldDB" id="A0A1A8XHN0"/>